<feature type="transmembrane region" description="Helical" evidence="1">
    <location>
        <begin position="38"/>
        <end position="59"/>
    </location>
</feature>
<dbReference type="Proteomes" id="UP000322524">
    <property type="component" value="Unassembled WGS sequence"/>
</dbReference>
<gene>
    <name evidence="2" type="ORF">FZC76_21695</name>
</gene>
<protein>
    <submittedName>
        <fullName evidence="2">Uncharacterized protein</fullName>
    </submittedName>
</protein>
<keyword evidence="1" id="KW-0472">Membrane</keyword>
<organism evidence="2 3">
    <name type="scientific">Sutcliffiella horikoshii</name>
    <dbReference type="NCBI Taxonomy" id="79883"/>
    <lineage>
        <taxon>Bacteria</taxon>
        <taxon>Bacillati</taxon>
        <taxon>Bacillota</taxon>
        <taxon>Bacilli</taxon>
        <taxon>Bacillales</taxon>
        <taxon>Bacillaceae</taxon>
        <taxon>Sutcliffiella</taxon>
    </lineage>
</organism>
<proteinExistence type="predicted"/>
<keyword evidence="1" id="KW-1133">Transmembrane helix</keyword>
<comment type="caution">
    <text evidence="2">The sequence shown here is derived from an EMBL/GenBank/DDBJ whole genome shotgun (WGS) entry which is preliminary data.</text>
</comment>
<name>A0A5D4SA14_9BACI</name>
<sequence length="67" mass="7633">MSKQFYILNLIFWSLGMGVVLTQTYIYHKLGTTTPVVFMNGLSLGMITVLIVVYSILLYKKVKEEGQ</sequence>
<dbReference type="AlphaFoldDB" id="A0A5D4SA14"/>
<evidence type="ECO:0000313" key="3">
    <source>
        <dbReference type="Proteomes" id="UP000322524"/>
    </source>
</evidence>
<evidence type="ECO:0000256" key="1">
    <source>
        <dbReference type="SAM" id="Phobius"/>
    </source>
</evidence>
<evidence type="ECO:0000313" key="2">
    <source>
        <dbReference type="EMBL" id="TYS60487.1"/>
    </source>
</evidence>
<dbReference type="EMBL" id="VTEV01000015">
    <property type="protein sequence ID" value="TYS60487.1"/>
    <property type="molecule type" value="Genomic_DNA"/>
</dbReference>
<accession>A0A5D4SA14</accession>
<keyword evidence="1" id="KW-0812">Transmembrane</keyword>
<feature type="transmembrane region" description="Helical" evidence="1">
    <location>
        <begin position="7"/>
        <end position="26"/>
    </location>
</feature>
<dbReference type="RefSeq" id="WP_148990193.1">
    <property type="nucleotide sequence ID" value="NZ_VTEV01000015.1"/>
</dbReference>
<reference evidence="2 3" key="1">
    <citation type="submission" date="2019-08" db="EMBL/GenBank/DDBJ databases">
        <title>Bacillus genomes from the desert of Cuatro Cienegas, Coahuila.</title>
        <authorList>
            <person name="Olmedo-Alvarez G."/>
        </authorList>
    </citation>
    <scope>NUCLEOTIDE SEQUENCE [LARGE SCALE GENOMIC DNA]</scope>
    <source>
        <strain evidence="2 3">CH28_1T</strain>
    </source>
</reference>